<accession>A0A1L8SPU0</accession>
<dbReference type="GO" id="GO:0003700">
    <property type="term" value="F:DNA-binding transcription factor activity"/>
    <property type="evidence" value="ECO:0007669"/>
    <property type="project" value="InterPro"/>
</dbReference>
<dbReference type="GO" id="GO:0006950">
    <property type="term" value="P:response to stress"/>
    <property type="evidence" value="ECO:0007669"/>
    <property type="project" value="TreeGrafter"/>
</dbReference>
<feature type="region of interest" description="Disordered" evidence="1">
    <location>
        <begin position="199"/>
        <end position="234"/>
    </location>
</feature>
<dbReference type="InterPro" id="IPR036390">
    <property type="entry name" value="WH_DNA-bd_sf"/>
</dbReference>
<dbReference type="PROSITE" id="PS50995">
    <property type="entry name" value="HTH_MARR_2"/>
    <property type="match status" value="1"/>
</dbReference>
<dbReference type="STRING" id="319970.RV00_GL000941"/>
<sequence length="234" mass="27050">MKEGIYMSEYTKELLKRLSYVGSASRRIMDVGNCQKGAPTQQLVLDILAEEDAVTSGVLAEILDMRPSSLTEILNKLESRGEIERREDEQDKRIKRIYITETGRKKANQSQPQERSEEFFAGLTAEEQQTLDQLLNKVIDGWSEDFGGRPEFPNDPFEAIEALKAMKMQFDPHMEKFGKMTPAERRQMKRAWKEQMRNQFGGRGFRPGPFGPEMNDPDADPRRKGPRDSDWENW</sequence>
<gene>
    <name evidence="3" type="ORF">RV00_GL000941</name>
</gene>
<dbReference type="PANTHER" id="PTHR33164">
    <property type="entry name" value="TRANSCRIPTIONAL REGULATOR, MARR FAMILY"/>
    <property type="match status" value="1"/>
</dbReference>
<dbReference type="Proteomes" id="UP000183700">
    <property type="component" value="Unassembled WGS sequence"/>
</dbReference>
<dbReference type="InterPro" id="IPR036388">
    <property type="entry name" value="WH-like_DNA-bd_sf"/>
</dbReference>
<dbReference type="PRINTS" id="PR00598">
    <property type="entry name" value="HTHMARR"/>
</dbReference>
<evidence type="ECO:0000313" key="3">
    <source>
        <dbReference type="EMBL" id="OJG34129.1"/>
    </source>
</evidence>
<evidence type="ECO:0000256" key="1">
    <source>
        <dbReference type="SAM" id="MobiDB-lite"/>
    </source>
</evidence>
<dbReference type="EMBL" id="JXKM01000015">
    <property type="protein sequence ID" value="OJG34129.1"/>
    <property type="molecule type" value="Genomic_DNA"/>
</dbReference>
<feature type="domain" description="HTH marR-type" evidence="2">
    <location>
        <begin position="11"/>
        <end position="140"/>
    </location>
</feature>
<dbReference type="AlphaFoldDB" id="A0A1L8SPU0"/>
<reference evidence="3 4" key="1">
    <citation type="submission" date="2014-12" db="EMBL/GenBank/DDBJ databases">
        <title>Draft genome sequences of 29 type strains of Enterococci.</title>
        <authorList>
            <person name="Zhong Z."/>
            <person name="Sun Z."/>
            <person name="Liu W."/>
            <person name="Zhang W."/>
            <person name="Zhang H."/>
        </authorList>
    </citation>
    <scope>NUCLEOTIDE SEQUENCE [LARGE SCALE GENOMIC DNA]</scope>
    <source>
        <strain evidence="3 4">DSM 22802</strain>
    </source>
</reference>
<evidence type="ECO:0000313" key="4">
    <source>
        <dbReference type="Proteomes" id="UP000183700"/>
    </source>
</evidence>
<feature type="compositionally biased region" description="Basic and acidic residues" evidence="1">
    <location>
        <begin position="219"/>
        <end position="234"/>
    </location>
</feature>
<comment type="caution">
    <text evidence="3">The sequence shown here is derived from an EMBL/GenBank/DDBJ whole genome shotgun (WGS) entry which is preliminary data.</text>
</comment>
<dbReference type="PANTHER" id="PTHR33164:SF89">
    <property type="entry name" value="MARR FAMILY REGULATORY PROTEIN"/>
    <property type="match status" value="1"/>
</dbReference>
<dbReference type="SUPFAM" id="SSF46785">
    <property type="entry name" value="Winged helix' DNA-binding domain"/>
    <property type="match status" value="1"/>
</dbReference>
<dbReference type="InterPro" id="IPR000835">
    <property type="entry name" value="HTH_MarR-typ"/>
</dbReference>
<organism evidence="3 4">
    <name type="scientific">Enterococcus devriesei</name>
    <dbReference type="NCBI Taxonomy" id="319970"/>
    <lineage>
        <taxon>Bacteria</taxon>
        <taxon>Bacillati</taxon>
        <taxon>Bacillota</taxon>
        <taxon>Bacilli</taxon>
        <taxon>Lactobacillales</taxon>
        <taxon>Enterococcaceae</taxon>
        <taxon>Enterococcus</taxon>
    </lineage>
</organism>
<dbReference type="InterPro" id="IPR039422">
    <property type="entry name" value="MarR/SlyA-like"/>
</dbReference>
<dbReference type="SMART" id="SM00347">
    <property type="entry name" value="HTH_MARR"/>
    <property type="match status" value="1"/>
</dbReference>
<keyword evidence="4" id="KW-1185">Reference proteome</keyword>
<dbReference type="Pfam" id="PF01047">
    <property type="entry name" value="MarR"/>
    <property type="match status" value="1"/>
</dbReference>
<protein>
    <recommendedName>
        <fullName evidence="2">HTH marR-type domain-containing protein</fullName>
    </recommendedName>
</protein>
<dbReference type="Gene3D" id="1.10.10.10">
    <property type="entry name" value="Winged helix-like DNA-binding domain superfamily/Winged helix DNA-binding domain"/>
    <property type="match status" value="1"/>
</dbReference>
<evidence type="ECO:0000259" key="2">
    <source>
        <dbReference type="PROSITE" id="PS50995"/>
    </source>
</evidence>
<name>A0A1L8SPU0_9ENTE</name>
<proteinExistence type="predicted"/>